<accession>A0A8M1Q701</accession>
<feature type="signal peptide" evidence="1">
    <location>
        <begin position="1"/>
        <end position="19"/>
    </location>
</feature>
<dbReference type="OMA" id="MINDSAI"/>
<reference evidence="4" key="3">
    <citation type="submission" date="2023-09" db="UniProtKB">
        <authorList>
            <consortium name="RefSeq"/>
        </authorList>
    </citation>
    <scope>IDENTIFICATION</scope>
    <source>
        <strain evidence="4">Tuebingen</strain>
    </source>
</reference>
<dbReference type="KEGG" id="dre:795729"/>
<dbReference type="OrthoDB" id="8786186at2759"/>
<evidence type="ECO:0000313" key="2">
    <source>
        <dbReference type="Ensembl" id="ENSDARP00000115754"/>
    </source>
</evidence>
<evidence type="ECO:0000256" key="1">
    <source>
        <dbReference type="SAM" id="SignalP"/>
    </source>
</evidence>
<keyword evidence="3" id="KW-1185">Reference proteome</keyword>
<keyword evidence="1" id="KW-0732">Signal</keyword>
<protein>
    <submittedName>
        <fullName evidence="2 4">Si:ch211-288g17.4</fullName>
    </submittedName>
</protein>
<gene>
    <name evidence="2 4 5" type="primary">si:ch211-288g17.4</name>
</gene>
<organism evidence="2">
    <name type="scientific">Danio rerio</name>
    <name type="common">Zebrafish</name>
    <name type="synonym">Brachydanio rerio</name>
    <dbReference type="NCBI Taxonomy" id="7955"/>
    <lineage>
        <taxon>Eukaryota</taxon>
        <taxon>Metazoa</taxon>
        <taxon>Chordata</taxon>
        <taxon>Craniata</taxon>
        <taxon>Vertebrata</taxon>
        <taxon>Euteleostomi</taxon>
        <taxon>Actinopterygii</taxon>
        <taxon>Neopterygii</taxon>
        <taxon>Teleostei</taxon>
        <taxon>Ostariophysi</taxon>
        <taxon>Cypriniformes</taxon>
        <taxon>Danionidae</taxon>
        <taxon>Danioninae</taxon>
        <taxon>Danio</taxon>
    </lineage>
</organism>
<evidence type="ECO:0000313" key="3">
    <source>
        <dbReference type="Proteomes" id="UP000000437"/>
    </source>
</evidence>
<dbReference type="ExpressionAtlas" id="F6NMD4">
    <property type="expression patterns" value="baseline and differential"/>
</dbReference>
<dbReference type="GeneID" id="795729"/>
<dbReference type="AGR" id="ZFIN:ZDB-GENE-060531-62"/>
<dbReference type="GeneTree" id="ENSGT01030000235274"/>
<dbReference type="RefSeq" id="XP_001333900.3">
    <property type="nucleotide sequence ID" value="XM_001333864.8"/>
</dbReference>
<name>F6NMD4_DANRE</name>
<reference evidence="2" key="1">
    <citation type="submission" date="2012-02" db="UniProtKB">
        <authorList>
            <consortium name="Ensembl"/>
        </authorList>
    </citation>
    <scope>IDENTIFICATION</scope>
    <source>
        <strain evidence="2">Tuebingen</strain>
    </source>
</reference>
<sequence length="529" mass="61470">MNSLAVFIFAVLLSNGVDCISLTDEDYRMADKLFTFGAEASLKYLDNLKTAAEFVVKEKQIKKTGNDMHDLWISLKEMIEKVNAEEKAKGHDDFIVALRVYKTLCKLLFEGLHQMGKAHTGDRTFTQYGFFKGIFNKKTTEELWKYVEFHFLPGAPPVYSNPMGFFSHIVSKILARPRVIEIIKVAGNIVNDINEHLQRFERAYEQFIIKVGDIITQEKEKENDEFLITLRTLSRLFVDCWDNVLEYTESQEFHNKYTHSLERWNELRALKDNGKRHKLFDSETGRNVWTWADQQGFSLVYDKTALEYQEWGNEIFGNNRFSQSNRALKKVSTIYGNALHERMSQYGLGMSEVNDFLIDVDEALTELLGEHIVNNLRRLGSELWNYFNSEILQVSKNKKSQLTSDEDPLQQLRKIKEACFDVWDRVLFEINKHVNDDGLEQSVRDFQEVMRVFIQELAGSGQLTERKLVEAEETLLSFKQLIFDKYVNRVDGLERMINDSAITLAKVMLKTFSATNTLLVNYLAFLMSD</sequence>
<dbReference type="Bgee" id="ENSDARG00000070960">
    <property type="expression patterns" value="Expressed in liver and 12 other cell types or tissues"/>
</dbReference>
<proteinExistence type="evidence at protein level"/>
<reference evidence="2 3" key="2">
    <citation type="journal article" date="2013" name="Nature">
        <title>The zebrafish reference genome sequence and its relationship to the human genome.</title>
        <authorList>
            <consortium name="Genome Reference Consortium Zebrafish"/>
            <person name="Howe K."/>
            <person name="Clark M.D."/>
            <person name="Torroja C.F."/>
            <person name="Torrance J."/>
            <person name="Berthelot C."/>
            <person name="Muffato M."/>
            <person name="Collins J.E."/>
            <person name="Humphray S."/>
            <person name="McLaren K."/>
            <person name="Matthews L."/>
            <person name="McLaren S."/>
            <person name="Sealy I."/>
            <person name="Caccamo M."/>
            <person name="Churcher C."/>
            <person name="Scott C."/>
            <person name="Barrett J.C."/>
            <person name="Koch R."/>
            <person name="Rauch G.J."/>
            <person name="White S."/>
            <person name="Chow W."/>
            <person name="Kilian B."/>
            <person name="Quintais L.T."/>
            <person name="Guerra-Assuncao J.A."/>
            <person name="Zhou Y."/>
            <person name="Gu Y."/>
            <person name="Yen J."/>
            <person name="Vogel J.H."/>
            <person name="Eyre T."/>
            <person name="Redmond S."/>
            <person name="Banerjee R."/>
            <person name="Chi J."/>
            <person name="Fu B."/>
            <person name="Langley E."/>
            <person name="Maguire S.F."/>
            <person name="Laird G.K."/>
            <person name="Lloyd D."/>
            <person name="Kenyon E."/>
            <person name="Donaldson S."/>
            <person name="Sehra H."/>
            <person name="Almeida-King J."/>
            <person name="Loveland J."/>
            <person name="Trevanion S."/>
            <person name="Jones M."/>
            <person name="Quail M."/>
            <person name="Willey D."/>
            <person name="Hunt A."/>
            <person name="Burton J."/>
            <person name="Sims S."/>
            <person name="McLay K."/>
            <person name="Plumb B."/>
            <person name="Davis J."/>
            <person name="Clee C."/>
            <person name="Oliver K."/>
            <person name="Clark R."/>
            <person name="Riddle C."/>
            <person name="Elliot D."/>
            <person name="Eliott D."/>
            <person name="Threadgold G."/>
            <person name="Harden G."/>
            <person name="Ware D."/>
            <person name="Begum S."/>
            <person name="Mortimore B."/>
            <person name="Mortimer B."/>
            <person name="Kerry G."/>
            <person name="Heath P."/>
            <person name="Phillimore B."/>
            <person name="Tracey A."/>
            <person name="Corby N."/>
            <person name="Dunn M."/>
            <person name="Johnson C."/>
            <person name="Wood J."/>
            <person name="Clark S."/>
            <person name="Pelan S."/>
            <person name="Griffiths G."/>
            <person name="Smith M."/>
            <person name="Glithero R."/>
            <person name="Howden P."/>
            <person name="Barker N."/>
            <person name="Lloyd C."/>
            <person name="Stevens C."/>
            <person name="Harley J."/>
            <person name="Holt K."/>
            <person name="Panagiotidis G."/>
            <person name="Lovell J."/>
            <person name="Beasley H."/>
            <person name="Henderson C."/>
            <person name="Gordon D."/>
            <person name="Auger K."/>
            <person name="Wright D."/>
            <person name="Collins J."/>
            <person name="Raisen C."/>
            <person name="Dyer L."/>
            <person name="Leung K."/>
            <person name="Robertson L."/>
            <person name="Ambridge K."/>
            <person name="Leongamornlert D."/>
            <person name="McGuire S."/>
            <person name="Gilderthorp R."/>
            <person name="Griffiths C."/>
            <person name="Manthravadi D."/>
            <person name="Nichol S."/>
            <person name="Barker G."/>
            <person name="Whitehead S."/>
            <person name="Kay M."/>
            <person name="Brown J."/>
            <person name="Murnane C."/>
            <person name="Gray E."/>
            <person name="Humphries M."/>
            <person name="Sycamore N."/>
            <person name="Barker D."/>
            <person name="Saunders D."/>
            <person name="Wallis J."/>
            <person name="Babbage A."/>
            <person name="Hammond S."/>
            <person name="Mashreghi-Mohammadi M."/>
            <person name="Barr L."/>
            <person name="Martin S."/>
            <person name="Wray P."/>
            <person name="Ellington A."/>
            <person name="Matthews N."/>
            <person name="Ellwood M."/>
            <person name="Woodmansey R."/>
            <person name="Clark G."/>
            <person name="Cooper J."/>
            <person name="Cooper J."/>
            <person name="Tromans A."/>
            <person name="Grafham D."/>
            <person name="Skuce C."/>
            <person name="Pandian R."/>
            <person name="Andrews R."/>
            <person name="Harrison E."/>
            <person name="Kimberley A."/>
            <person name="Garnett J."/>
            <person name="Fosker N."/>
            <person name="Hall R."/>
            <person name="Garner P."/>
            <person name="Kelly D."/>
            <person name="Bird C."/>
            <person name="Palmer S."/>
            <person name="Gehring I."/>
            <person name="Berger A."/>
            <person name="Dooley C.M."/>
            <person name="Ersan-Urun Z."/>
            <person name="Eser C."/>
            <person name="Geiger H."/>
            <person name="Geisler M."/>
            <person name="Karotki L."/>
            <person name="Kirn A."/>
            <person name="Konantz J."/>
            <person name="Konantz M."/>
            <person name="Oberlander M."/>
            <person name="Rudolph-Geiger S."/>
            <person name="Teucke M."/>
            <person name="Lanz C."/>
            <person name="Raddatz G."/>
            <person name="Osoegawa K."/>
            <person name="Zhu B."/>
            <person name="Rapp A."/>
            <person name="Widaa S."/>
            <person name="Langford C."/>
            <person name="Yang F."/>
            <person name="Schuster S.C."/>
            <person name="Carter N.P."/>
            <person name="Harrow J."/>
            <person name="Ning Z."/>
            <person name="Herrero J."/>
            <person name="Searle S.M."/>
            <person name="Enright A."/>
            <person name="Geisler R."/>
            <person name="Plasterk R.H."/>
            <person name="Lee C."/>
            <person name="Westerfield M."/>
            <person name="de Jong P.J."/>
            <person name="Zon L.I."/>
            <person name="Postlethwait J.H."/>
            <person name="Nusslein-Volhard C."/>
            <person name="Hubbard T.J."/>
            <person name="Roest Crollius H."/>
            <person name="Rogers J."/>
            <person name="Stemple D.L."/>
        </authorList>
    </citation>
    <scope>NUCLEOTIDE SEQUENCE [LARGE SCALE GENOMIC DNA]</scope>
    <source>
        <strain evidence="2 3">Tuebingen</strain>
    </source>
</reference>
<feature type="chain" id="PRO_5044730962" evidence="1">
    <location>
        <begin position="20"/>
        <end position="529"/>
    </location>
</feature>
<evidence type="ECO:0007829" key="6">
    <source>
        <dbReference type="PeptideAtlas" id="F6NMD4"/>
    </source>
</evidence>
<dbReference type="HOGENOM" id="CLU_521707_0_0_1"/>
<dbReference type="Proteomes" id="UP000000437">
    <property type="component" value="Chromosome 19"/>
</dbReference>
<dbReference type="AlphaFoldDB" id="F6NMD4"/>
<dbReference type="Ensembl" id="ENSDART00000133447.3">
    <property type="protein sequence ID" value="ENSDARP00000115754.1"/>
    <property type="gene ID" value="ENSDARG00000070960.7"/>
</dbReference>
<dbReference type="PaxDb" id="7955-ENSDARP00000115754"/>
<accession>F6NMD4</accession>
<dbReference type="RefSeq" id="XP_001333900.3">
    <property type="nucleotide sequence ID" value="XM_001333864.7"/>
</dbReference>
<keyword evidence="6" id="KW-1267">Proteomics identification</keyword>
<dbReference type="EMBL" id="BX005154">
    <property type="status" value="NOT_ANNOTATED_CDS"/>
    <property type="molecule type" value="Genomic_DNA"/>
</dbReference>
<evidence type="ECO:0000313" key="4">
    <source>
        <dbReference type="RefSeq" id="XP_001333900.3"/>
    </source>
</evidence>
<evidence type="ECO:0000313" key="5">
    <source>
        <dbReference type="ZFIN" id="ZDB-GENE-060531-62"/>
    </source>
</evidence>
<dbReference type="ZFIN" id="ZDB-GENE-060531-62">
    <property type="gene designation" value="si:ch211-288g17.4"/>
</dbReference>